<dbReference type="AlphaFoldDB" id="D2SEY2"/>
<name>D2SEY2_GEOOG</name>
<organism evidence="2 3">
    <name type="scientific">Geodermatophilus obscurus (strain ATCC 25078 / DSM 43160 / JCM 3152 / CCUG 61914 / KCC A-0152 / KCTC 9177 / NBRC 13315 / NRRL B-3577 / G-20)</name>
    <dbReference type="NCBI Taxonomy" id="526225"/>
    <lineage>
        <taxon>Bacteria</taxon>
        <taxon>Bacillati</taxon>
        <taxon>Actinomycetota</taxon>
        <taxon>Actinomycetes</taxon>
        <taxon>Geodermatophilales</taxon>
        <taxon>Geodermatophilaceae</taxon>
        <taxon>Geodermatophilus</taxon>
    </lineage>
</organism>
<evidence type="ECO:0000256" key="1">
    <source>
        <dbReference type="SAM" id="MobiDB-lite"/>
    </source>
</evidence>
<dbReference type="KEGG" id="gob:Gobs_1977"/>
<dbReference type="STRING" id="526225.Gobs_1977"/>
<feature type="region of interest" description="Disordered" evidence="1">
    <location>
        <begin position="1"/>
        <end position="66"/>
    </location>
</feature>
<keyword evidence="3" id="KW-1185">Reference proteome</keyword>
<protein>
    <submittedName>
        <fullName evidence="2">Uncharacterized protein</fullName>
    </submittedName>
</protein>
<proteinExistence type="predicted"/>
<dbReference type="HOGENOM" id="CLU_2034729_0_0_11"/>
<accession>D2SEY2</accession>
<evidence type="ECO:0000313" key="3">
    <source>
        <dbReference type="Proteomes" id="UP000001382"/>
    </source>
</evidence>
<dbReference type="Proteomes" id="UP000001382">
    <property type="component" value="Chromosome"/>
</dbReference>
<feature type="compositionally biased region" description="Basic and acidic residues" evidence="1">
    <location>
        <begin position="37"/>
        <end position="47"/>
    </location>
</feature>
<reference evidence="2 3" key="1">
    <citation type="journal article" date="2010" name="Stand. Genomic Sci.">
        <title>Complete genome sequence of Geodermatophilus obscurus type strain (G-20).</title>
        <authorList>
            <person name="Ivanova N."/>
            <person name="Sikorski J."/>
            <person name="Jando M."/>
            <person name="Munk C."/>
            <person name="Lapidus A."/>
            <person name="Glavina Del Rio T."/>
            <person name="Copeland A."/>
            <person name="Tice H."/>
            <person name="Cheng J.-F."/>
            <person name="Lucas S."/>
            <person name="Chen F."/>
            <person name="Nolan M."/>
            <person name="Bruce D."/>
            <person name="Goodwin L."/>
            <person name="Pitluck S."/>
            <person name="Mavromatis K."/>
            <person name="Mikhailova N."/>
            <person name="Pati A."/>
            <person name="Chen A."/>
            <person name="Palaniappan K."/>
            <person name="Land M."/>
            <person name="Hauser L."/>
            <person name="Chang Y.-J."/>
            <person name="Jeffries C.D."/>
            <person name="Meincke L."/>
            <person name="Brettin T."/>
            <person name="Detter J.C."/>
            <person name="Detter J.C."/>
            <person name="Rohde M."/>
            <person name="Goeker M."/>
            <person name="Bristow J."/>
            <person name="Eisen J.A."/>
            <person name="Markowitz V."/>
            <person name="Hugenholtz P."/>
            <person name="Kyrpides N.C."/>
            <person name="Klenk H.-P."/>
        </authorList>
    </citation>
    <scope>NUCLEOTIDE SEQUENCE [LARGE SCALE GENOMIC DNA]</scope>
    <source>
        <strain evidence="3">ATCC 25078 / DSM 43160 / JCM 3152 / KCC A-0152 / KCTC 9177 / NBRC 13315 / NRRL B-3577 / G-20</strain>
    </source>
</reference>
<evidence type="ECO:0000313" key="2">
    <source>
        <dbReference type="EMBL" id="ADB74672.1"/>
    </source>
</evidence>
<gene>
    <name evidence="2" type="ordered locus">Gobs_1977</name>
</gene>
<dbReference type="EMBL" id="CP001867">
    <property type="protein sequence ID" value="ADB74672.1"/>
    <property type="molecule type" value="Genomic_DNA"/>
</dbReference>
<dbReference type="RefSeq" id="WP_012948111.1">
    <property type="nucleotide sequence ID" value="NZ_BAABTB010000018.1"/>
</dbReference>
<sequence length="121" mass="11828">MGPPDEGNGPAPLDKRAGPNEEAAAAKLPLSANEVTGPHRQDQREPRGPLADLGHAVTDGDGPAGDRLRAAADTAAAMVAAGQIDCTDAVAAVWIAAQAAGIGGGQALAAISAAFCRAGTP</sequence>
<reference evidence="3" key="2">
    <citation type="submission" date="2010-01" db="EMBL/GenBank/DDBJ databases">
        <title>The complete genome of Geodermatophilus obscurus DSM 43160.</title>
        <authorList>
            <consortium name="US DOE Joint Genome Institute (JGI-PGF)"/>
            <person name="Lucas S."/>
            <person name="Copeland A."/>
            <person name="Lapidus A."/>
            <person name="Glavina del Rio T."/>
            <person name="Dalin E."/>
            <person name="Tice H."/>
            <person name="Bruce D."/>
            <person name="Goodwin L."/>
            <person name="Pitluck S."/>
            <person name="Kyrpides N."/>
            <person name="Mavromatis K."/>
            <person name="Ivanova N."/>
            <person name="Munk A.C."/>
            <person name="Brettin T."/>
            <person name="Detter J.C."/>
            <person name="Han C."/>
            <person name="Larimer F."/>
            <person name="Land M."/>
            <person name="Hauser L."/>
            <person name="Markowitz V."/>
            <person name="Cheng J.-F."/>
            <person name="Hugenholtz P."/>
            <person name="Woyke T."/>
            <person name="Wu D."/>
            <person name="Jando M."/>
            <person name="Schneider S."/>
            <person name="Klenk H.-P."/>
            <person name="Eisen J.A."/>
        </authorList>
    </citation>
    <scope>NUCLEOTIDE SEQUENCE [LARGE SCALE GENOMIC DNA]</scope>
    <source>
        <strain evidence="3">ATCC 25078 / DSM 43160 / JCM 3152 / KCC A-0152 / KCTC 9177 / NBRC 13315 / NRRL B-3577 / G-20</strain>
    </source>
</reference>